<keyword evidence="5" id="KW-0963">Cytoplasm</keyword>
<accession>A0ABT6JBU6</accession>
<dbReference type="SUPFAM" id="SSF50324">
    <property type="entry name" value="Inorganic pyrophosphatase"/>
    <property type="match status" value="1"/>
</dbReference>
<comment type="caution">
    <text evidence="7">The sequence shown here is derived from an EMBL/GenBank/DDBJ whole genome shotgun (WGS) entry which is preliminary data.</text>
</comment>
<comment type="function">
    <text evidence="5">Catalyzes the hydrolysis of inorganic pyrophosphate (PPi) forming two phosphate ions.</text>
</comment>
<evidence type="ECO:0000313" key="8">
    <source>
        <dbReference type="Proteomes" id="UP001156940"/>
    </source>
</evidence>
<comment type="cofactor">
    <cofactor evidence="1 5">
        <name>Mg(2+)</name>
        <dbReference type="ChEBI" id="CHEBI:18420"/>
    </cofactor>
</comment>
<evidence type="ECO:0000256" key="1">
    <source>
        <dbReference type="ARBA" id="ARBA00001946"/>
    </source>
</evidence>
<comment type="subunit">
    <text evidence="5">Homohexamer.</text>
</comment>
<evidence type="ECO:0000256" key="4">
    <source>
        <dbReference type="ARBA" id="ARBA00022842"/>
    </source>
</evidence>
<dbReference type="EC" id="3.6.1.1" evidence="5"/>
<feature type="binding site" evidence="5">
    <location>
        <position position="141"/>
    </location>
    <ligand>
        <name>Mg(2+)</name>
        <dbReference type="ChEBI" id="CHEBI:18420"/>
        <label>1</label>
    </ligand>
</feature>
<dbReference type="InterPro" id="IPR008162">
    <property type="entry name" value="Pyrophosphatase"/>
</dbReference>
<feature type="binding site" evidence="5">
    <location>
        <position position="109"/>
    </location>
    <ligand>
        <name>Mg(2+)</name>
        <dbReference type="ChEBI" id="CHEBI:18420"/>
        <label>2</label>
    </ligand>
</feature>
<keyword evidence="8" id="KW-1185">Reference proteome</keyword>
<feature type="binding site" evidence="5">
    <location>
        <position position="104"/>
    </location>
    <ligand>
        <name>Mg(2+)</name>
        <dbReference type="ChEBI" id="CHEBI:18420"/>
        <label>1</label>
    </ligand>
</feature>
<feature type="binding site" evidence="5">
    <location>
        <position position="109"/>
    </location>
    <ligand>
        <name>Mg(2+)</name>
        <dbReference type="ChEBI" id="CHEBI:18420"/>
        <label>1</label>
    </ligand>
</feature>
<dbReference type="EMBL" id="JARXRM010000044">
    <property type="protein sequence ID" value="MDH5824298.1"/>
    <property type="molecule type" value="Genomic_DNA"/>
</dbReference>
<feature type="binding site" evidence="5">
    <location>
        <position position="94"/>
    </location>
    <ligand>
        <name>substrate</name>
    </ligand>
</feature>
<evidence type="ECO:0000256" key="5">
    <source>
        <dbReference type="HAMAP-Rule" id="MF_00209"/>
    </source>
</evidence>
<evidence type="ECO:0000313" key="7">
    <source>
        <dbReference type="EMBL" id="MDH5824298.1"/>
    </source>
</evidence>
<dbReference type="RefSeq" id="WP_280575610.1">
    <property type="nucleotide sequence ID" value="NZ_JARXRM010000044.1"/>
</dbReference>
<sequence length="222" mass="23265">MTSPGHRPPARRLATLALAAVAAAGQTLAGSGPVDAGAGIRHPYALAQPAQAPAEALLVVEIPAGGAIKYEIGADGLVFVDRFLSMPVAYPANYGSLPGTLAGDCDPLDALVLTRAPLHPGVLLRFRPLGVLRMVDGGETDEKLVGVPLDGIDPAWTDVRALDELPAMERRRIEAFFRVYKDLPESGEPVALHGWGDTRAAQRVLRDAIARAGDPQAASACR</sequence>
<gene>
    <name evidence="5" type="primary">ppa</name>
    <name evidence="7" type="ORF">QFW77_15075</name>
</gene>
<feature type="chain" id="PRO_5045054257" description="Inorganic pyrophosphatase" evidence="6">
    <location>
        <begin position="30"/>
        <end position="222"/>
    </location>
</feature>
<comment type="subcellular location">
    <subcellularLocation>
        <location evidence="5">Cytoplasm</location>
    </subcellularLocation>
</comment>
<evidence type="ECO:0000256" key="6">
    <source>
        <dbReference type="SAM" id="SignalP"/>
    </source>
</evidence>
<reference evidence="7 8" key="1">
    <citation type="submission" date="2023-04" db="EMBL/GenBank/DDBJ databases">
        <title>Luteimonas endophyticus RD2P54.</title>
        <authorList>
            <person name="Sun J.-Q."/>
        </authorList>
    </citation>
    <scope>NUCLEOTIDE SEQUENCE [LARGE SCALE GENOMIC DNA]</scope>
    <source>
        <strain evidence="7 8">RD2P54</strain>
    </source>
</reference>
<feature type="binding site" evidence="5">
    <location>
        <position position="180"/>
    </location>
    <ligand>
        <name>substrate</name>
    </ligand>
</feature>
<proteinExistence type="inferred from homology"/>
<feature type="binding site" evidence="5">
    <location>
        <position position="69"/>
    </location>
    <ligand>
        <name>substrate</name>
    </ligand>
</feature>
<dbReference type="CDD" id="cd00412">
    <property type="entry name" value="pyrophosphatase"/>
    <property type="match status" value="1"/>
</dbReference>
<evidence type="ECO:0000256" key="3">
    <source>
        <dbReference type="ARBA" id="ARBA00022801"/>
    </source>
</evidence>
<dbReference type="InterPro" id="IPR036649">
    <property type="entry name" value="Pyrophosphatase_sf"/>
</dbReference>
<name>A0ABT6JBU6_9GAMM</name>
<dbReference type="Proteomes" id="UP001156940">
    <property type="component" value="Unassembled WGS sequence"/>
</dbReference>
<organism evidence="7 8">
    <name type="scientific">Luteimonas endophytica</name>
    <dbReference type="NCBI Taxonomy" id="3042023"/>
    <lineage>
        <taxon>Bacteria</taxon>
        <taxon>Pseudomonadati</taxon>
        <taxon>Pseudomonadota</taxon>
        <taxon>Gammaproteobacteria</taxon>
        <taxon>Lysobacterales</taxon>
        <taxon>Lysobacteraceae</taxon>
        <taxon>Luteimonas</taxon>
    </lineage>
</organism>
<evidence type="ECO:0000256" key="2">
    <source>
        <dbReference type="ARBA" id="ARBA00022723"/>
    </source>
</evidence>
<keyword evidence="6" id="KW-0732">Signal</keyword>
<feature type="signal peptide" evidence="6">
    <location>
        <begin position="1"/>
        <end position="29"/>
    </location>
</feature>
<comment type="catalytic activity">
    <reaction evidence="5">
        <text>diphosphate + H2O = 2 phosphate + H(+)</text>
        <dbReference type="Rhea" id="RHEA:24576"/>
        <dbReference type="ChEBI" id="CHEBI:15377"/>
        <dbReference type="ChEBI" id="CHEBI:15378"/>
        <dbReference type="ChEBI" id="CHEBI:33019"/>
        <dbReference type="ChEBI" id="CHEBI:43474"/>
        <dbReference type="EC" id="3.6.1.1"/>
    </reaction>
</comment>
<feature type="binding site" evidence="5">
    <location>
        <position position="82"/>
    </location>
    <ligand>
        <name>substrate</name>
    </ligand>
</feature>
<dbReference type="PANTHER" id="PTHR10286">
    <property type="entry name" value="INORGANIC PYROPHOSPHATASE"/>
    <property type="match status" value="1"/>
</dbReference>
<comment type="similarity">
    <text evidence="5">Belongs to the PPase family.</text>
</comment>
<dbReference type="Gene3D" id="3.90.80.10">
    <property type="entry name" value="Inorganic pyrophosphatase"/>
    <property type="match status" value="1"/>
</dbReference>
<keyword evidence="3 5" id="KW-0378">Hydrolase</keyword>
<dbReference type="HAMAP" id="MF_00209">
    <property type="entry name" value="Inorganic_PPase"/>
    <property type="match status" value="1"/>
</dbReference>
<dbReference type="Pfam" id="PF00719">
    <property type="entry name" value="Pyrophosphatase"/>
    <property type="match status" value="1"/>
</dbReference>
<keyword evidence="4 5" id="KW-0460">Magnesium</keyword>
<keyword evidence="2 5" id="KW-0479">Metal-binding</keyword>
<protein>
    <recommendedName>
        <fullName evidence="5">Inorganic pyrophosphatase</fullName>
        <ecNumber evidence="5">3.6.1.1</ecNumber>
    </recommendedName>
    <alternativeName>
        <fullName evidence="5">Pyrophosphate phospho-hydrolase</fullName>
        <shortName evidence="5">PPase</shortName>
    </alternativeName>
</protein>